<evidence type="ECO:0000313" key="2">
    <source>
        <dbReference type="Proteomes" id="UP000585836"/>
    </source>
</evidence>
<dbReference type="RefSeq" id="WP_184975050.1">
    <property type="nucleotide sequence ID" value="NZ_JACHJK010000027.1"/>
</dbReference>
<comment type="caution">
    <text evidence="1">The sequence shown here is derived from an EMBL/GenBank/DDBJ whole genome shotgun (WGS) entry which is preliminary data.</text>
</comment>
<name>A0A7W9Q2U6_9ACTN</name>
<accession>A0A7W9Q2U6</accession>
<proteinExistence type="predicted"/>
<reference evidence="1 2" key="1">
    <citation type="submission" date="2020-08" db="EMBL/GenBank/DDBJ databases">
        <title>Genomic Encyclopedia of Type Strains, Phase III (KMG-III): the genomes of soil and plant-associated and newly described type strains.</title>
        <authorList>
            <person name="Whitman W."/>
        </authorList>
    </citation>
    <scope>NUCLEOTIDE SEQUENCE [LARGE SCALE GENOMIC DNA]</scope>
    <source>
        <strain evidence="1 2">CECT 3313</strain>
    </source>
</reference>
<dbReference type="EMBL" id="JACHJK010000027">
    <property type="protein sequence ID" value="MBB5932530.1"/>
    <property type="molecule type" value="Genomic_DNA"/>
</dbReference>
<protein>
    <submittedName>
        <fullName evidence="1">Uncharacterized protein</fullName>
    </submittedName>
</protein>
<organism evidence="1 2">
    <name type="scientific">Streptomyces echinatus</name>
    <dbReference type="NCBI Taxonomy" id="67293"/>
    <lineage>
        <taxon>Bacteria</taxon>
        <taxon>Bacillati</taxon>
        <taxon>Actinomycetota</taxon>
        <taxon>Actinomycetes</taxon>
        <taxon>Kitasatosporales</taxon>
        <taxon>Streptomycetaceae</taxon>
        <taxon>Streptomyces</taxon>
    </lineage>
</organism>
<sequence length="100" mass="10453">MKVALESYGGLAAAAGLRRPPKVLDTTALPAAAAAELARLLAAAAATPPEEPDGRARDAMSYTVTAQDGDRVTVLEQSDAAMTPAFADLLTWLRKHHAQQ</sequence>
<dbReference type="InterPro" id="IPR049457">
    <property type="entry name" value="Emfourin"/>
</dbReference>
<dbReference type="Proteomes" id="UP000585836">
    <property type="component" value="Unassembled WGS sequence"/>
</dbReference>
<evidence type="ECO:0000313" key="1">
    <source>
        <dbReference type="EMBL" id="MBB5932530.1"/>
    </source>
</evidence>
<dbReference type="AlphaFoldDB" id="A0A7W9Q2U6"/>
<gene>
    <name evidence="1" type="ORF">FHS34_008040</name>
</gene>
<keyword evidence="2" id="KW-1185">Reference proteome</keyword>
<dbReference type="Pfam" id="PF20242">
    <property type="entry name" value="Emfourin"/>
    <property type="match status" value="1"/>
</dbReference>